<dbReference type="EMBL" id="JBHTJM010000008">
    <property type="protein sequence ID" value="MFD0964013.1"/>
    <property type="molecule type" value="Genomic_DNA"/>
</dbReference>
<comment type="caution">
    <text evidence="3">The sequence shown here is derived from an EMBL/GenBank/DDBJ whole genome shotgun (WGS) entry which is preliminary data.</text>
</comment>
<accession>A0ABW3I2P6</accession>
<keyword evidence="4" id="KW-1185">Reference proteome</keyword>
<name>A0ABW3I2P6_9FLAO</name>
<organism evidence="3 4">
    <name type="scientific">Pseudofulvibacter geojedonensis</name>
    <dbReference type="NCBI Taxonomy" id="1123758"/>
    <lineage>
        <taxon>Bacteria</taxon>
        <taxon>Pseudomonadati</taxon>
        <taxon>Bacteroidota</taxon>
        <taxon>Flavobacteriia</taxon>
        <taxon>Flavobacteriales</taxon>
        <taxon>Flavobacteriaceae</taxon>
        <taxon>Pseudofulvibacter</taxon>
    </lineage>
</organism>
<gene>
    <name evidence="3" type="ORF">ACFQ1O_08365</name>
</gene>
<dbReference type="InterPro" id="IPR037108">
    <property type="entry name" value="TM1727-like_C_sf"/>
</dbReference>
<dbReference type="RefSeq" id="WP_377715314.1">
    <property type="nucleotide sequence ID" value="NZ_JBHTJM010000008.1"/>
</dbReference>
<dbReference type="PANTHER" id="PTHR40459:SF1">
    <property type="entry name" value="CONSERVED HYPOTHETICAL ALANINE AND LEUCINE RICH PROTEIN"/>
    <property type="match status" value="1"/>
</dbReference>
<dbReference type="Proteomes" id="UP001596997">
    <property type="component" value="Unassembled WGS sequence"/>
</dbReference>
<dbReference type="InterPro" id="IPR008927">
    <property type="entry name" value="6-PGluconate_DH-like_C_sf"/>
</dbReference>
<proteinExistence type="predicted"/>
<evidence type="ECO:0000259" key="1">
    <source>
        <dbReference type="Pfam" id="PF03807"/>
    </source>
</evidence>
<sequence>MIKVVLLGAGNVATHLFEAFQQSNEIDVVQVYNQSKNRLRSFKERVSTTTNLKELKKADVYIIAIKDDAIEKLSNQLPHTDRLIVHTSGSVSINSLSKHNRHGVFYPLQTFTKGKEVNFKTIPICLETAVITDYIILEKLAKAISQAVYNINSTQRKALHVAAIFVNNFVNHLYQKSNEICEEHKVPFEVLHPLLLETAQKALEMNPLKAQTGPAIRKDQKIIESHIKNLSTQQQKDIYTILTKSIQETHGNKL</sequence>
<dbReference type="SUPFAM" id="SSF48179">
    <property type="entry name" value="6-phosphogluconate dehydrogenase C-terminal domain-like"/>
    <property type="match status" value="1"/>
</dbReference>
<dbReference type="InterPro" id="IPR018931">
    <property type="entry name" value="DUF2520"/>
</dbReference>
<dbReference type="Gene3D" id="1.10.1040.20">
    <property type="entry name" value="ProC-like, C-terminal domain"/>
    <property type="match status" value="1"/>
</dbReference>
<dbReference type="InterPro" id="IPR036291">
    <property type="entry name" value="NAD(P)-bd_dom_sf"/>
</dbReference>
<reference evidence="4" key="1">
    <citation type="journal article" date="2019" name="Int. J. Syst. Evol. Microbiol.">
        <title>The Global Catalogue of Microorganisms (GCM) 10K type strain sequencing project: providing services to taxonomists for standard genome sequencing and annotation.</title>
        <authorList>
            <consortium name="The Broad Institute Genomics Platform"/>
            <consortium name="The Broad Institute Genome Sequencing Center for Infectious Disease"/>
            <person name="Wu L."/>
            <person name="Ma J."/>
        </authorList>
    </citation>
    <scope>NUCLEOTIDE SEQUENCE [LARGE SCALE GENOMIC DNA]</scope>
    <source>
        <strain evidence="4">CCUG 62114</strain>
    </source>
</reference>
<dbReference type="SUPFAM" id="SSF51735">
    <property type="entry name" value="NAD(P)-binding Rossmann-fold domains"/>
    <property type="match status" value="1"/>
</dbReference>
<dbReference type="PANTHER" id="PTHR40459">
    <property type="entry name" value="CONSERVED HYPOTHETICAL ALANINE AND LEUCINE RICH PROTEIN"/>
    <property type="match status" value="1"/>
</dbReference>
<evidence type="ECO:0000313" key="3">
    <source>
        <dbReference type="EMBL" id="MFD0964013.1"/>
    </source>
</evidence>
<evidence type="ECO:0000313" key="4">
    <source>
        <dbReference type="Proteomes" id="UP001596997"/>
    </source>
</evidence>
<feature type="domain" description="DUF2520" evidence="2">
    <location>
        <begin position="122"/>
        <end position="246"/>
    </location>
</feature>
<evidence type="ECO:0000259" key="2">
    <source>
        <dbReference type="Pfam" id="PF10728"/>
    </source>
</evidence>
<protein>
    <submittedName>
        <fullName evidence="3">Rossmann-like and DUF2520 domain-containing protein</fullName>
    </submittedName>
</protein>
<feature type="domain" description="Pyrroline-5-carboxylate reductase catalytic N-terminal" evidence="1">
    <location>
        <begin position="3"/>
        <end position="85"/>
    </location>
</feature>
<dbReference type="InterPro" id="IPR028939">
    <property type="entry name" value="P5C_Rdtase_cat_N"/>
</dbReference>
<dbReference type="Gene3D" id="3.40.50.720">
    <property type="entry name" value="NAD(P)-binding Rossmann-like Domain"/>
    <property type="match status" value="1"/>
</dbReference>
<dbReference type="Pfam" id="PF03807">
    <property type="entry name" value="F420_oxidored"/>
    <property type="match status" value="1"/>
</dbReference>
<dbReference type="Pfam" id="PF10728">
    <property type="entry name" value="DUF2520"/>
    <property type="match status" value="1"/>
</dbReference>